<dbReference type="KEGG" id="euz:DVS28_a3202"/>
<accession>A0A346Y081</accession>
<gene>
    <name evidence="2" type="ORF">DVS28_a3202</name>
</gene>
<keyword evidence="3" id="KW-1185">Reference proteome</keyword>
<evidence type="ECO:0000313" key="2">
    <source>
        <dbReference type="EMBL" id="AXV07878.1"/>
    </source>
</evidence>
<dbReference type="EMBL" id="CP031165">
    <property type="protein sequence ID" value="AXV07878.1"/>
    <property type="molecule type" value="Genomic_DNA"/>
</dbReference>
<sequence>MVNPDPKLARMARKHREAVISEIPPVTAGALLGPDALCRHFLASAAAGRYLDLFHLWELFKLFPDECKPVLASRQKAQEKARKKMQTATHLGLLGSAERVASDIDRAAGLPWRWLQEILEPMGPAIRQRPVVLAAMLRKDPSFEANVPEDPSDRWLAEAAALRESGQDVPEPIDTLLGRFADRLPATLATLSMTHDQYPDRVPALIDRVDLAANDIAAVLAWARDHGHGEQLVGRIAEEVRSAAAENRAEGLARWKSWTSRGVELEMPESLRVPTLEGLDLGRPESADLIKAMVDDGADLVPQEILDGVAGDNRMLGEKAYEAFVCAGFTDIHLPLVLEGNPMVRPETRCPACQAWTWVRPGHESRCPHDGMPLGSNPDQQAAEAVEAVDAAVSTIDPAGLQLDPPMPKPEVGERPSAPPPPSAPVDAPTTNDAVPAAPEQATPEQGQPEQGQPEQAQAPAEQQPAAPEGS</sequence>
<dbReference type="AlphaFoldDB" id="A0A346Y081"/>
<evidence type="ECO:0000256" key="1">
    <source>
        <dbReference type="SAM" id="MobiDB-lite"/>
    </source>
</evidence>
<feature type="region of interest" description="Disordered" evidence="1">
    <location>
        <begin position="398"/>
        <end position="471"/>
    </location>
</feature>
<evidence type="ECO:0000313" key="3">
    <source>
        <dbReference type="Proteomes" id="UP000264006"/>
    </source>
</evidence>
<organism evidence="2 3">
    <name type="scientific">Euzebya pacifica</name>
    <dbReference type="NCBI Taxonomy" id="1608957"/>
    <lineage>
        <taxon>Bacteria</taxon>
        <taxon>Bacillati</taxon>
        <taxon>Actinomycetota</taxon>
        <taxon>Nitriliruptoria</taxon>
        <taxon>Euzebyales</taxon>
    </lineage>
</organism>
<feature type="compositionally biased region" description="Low complexity" evidence="1">
    <location>
        <begin position="436"/>
        <end position="471"/>
    </location>
</feature>
<protein>
    <submittedName>
        <fullName evidence="2">Uncharacterized protein</fullName>
    </submittedName>
</protein>
<name>A0A346Y081_9ACTN</name>
<dbReference type="Proteomes" id="UP000264006">
    <property type="component" value="Chromosome"/>
</dbReference>
<reference evidence="2 3" key="1">
    <citation type="submission" date="2018-09" db="EMBL/GenBank/DDBJ databases">
        <title>Complete genome sequence of Euzebya sp. DY32-46 isolated from seawater of Pacific Ocean.</title>
        <authorList>
            <person name="Xu L."/>
            <person name="Wu Y.-H."/>
            <person name="Xu X.-W."/>
        </authorList>
    </citation>
    <scope>NUCLEOTIDE SEQUENCE [LARGE SCALE GENOMIC DNA]</scope>
    <source>
        <strain evidence="2 3">DY32-46</strain>
    </source>
</reference>
<proteinExistence type="predicted"/>